<gene>
    <name evidence="1" type="ORF">LA66_14790</name>
</gene>
<sequence>MAQIGTFSRNGDGFFGRVRTLTLDVEVAILPADDTDAENAPEHRVFLDGLEVGAAWDRTGDKAGSYLSLTIDDPSFPEPIRARLFEADAKKGAWTLHWTRRKKNDGEA</sequence>
<accession>A0A0B1Q0G9</accession>
<evidence type="ECO:0008006" key="3">
    <source>
        <dbReference type="Google" id="ProtNLM"/>
    </source>
</evidence>
<dbReference type="Proteomes" id="UP000030826">
    <property type="component" value="Unassembled WGS sequence"/>
</dbReference>
<proteinExistence type="predicted"/>
<dbReference type="InterPro" id="IPR007948">
    <property type="entry name" value="DUF736"/>
</dbReference>
<evidence type="ECO:0000313" key="1">
    <source>
        <dbReference type="EMBL" id="KHJ53859.1"/>
    </source>
</evidence>
<dbReference type="Pfam" id="PF05284">
    <property type="entry name" value="DUF736"/>
    <property type="match status" value="1"/>
</dbReference>
<dbReference type="RefSeq" id="WP_039194680.1">
    <property type="nucleotide sequence ID" value="NZ_JRFJ01000004.1"/>
</dbReference>
<organism evidence="1 2">
    <name type="scientific">Aureimonas altamirensis</name>
    <dbReference type="NCBI Taxonomy" id="370622"/>
    <lineage>
        <taxon>Bacteria</taxon>
        <taxon>Pseudomonadati</taxon>
        <taxon>Pseudomonadota</taxon>
        <taxon>Alphaproteobacteria</taxon>
        <taxon>Hyphomicrobiales</taxon>
        <taxon>Aurantimonadaceae</taxon>
        <taxon>Aureimonas</taxon>
    </lineage>
</organism>
<dbReference type="OrthoDB" id="9811595at2"/>
<dbReference type="STRING" id="370622.LA66_14790"/>
<comment type="caution">
    <text evidence="1">The sequence shown here is derived from an EMBL/GenBank/DDBJ whole genome shotgun (WGS) entry which is preliminary data.</text>
</comment>
<dbReference type="EMBL" id="JRFJ01000004">
    <property type="protein sequence ID" value="KHJ53859.1"/>
    <property type="molecule type" value="Genomic_DNA"/>
</dbReference>
<dbReference type="AlphaFoldDB" id="A0A0B1Q0G9"/>
<name>A0A0B1Q0G9_9HYPH</name>
<protein>
    <recommendedName>
        <fullName evidence="3">DUF736 domain-containing protein</fullName>
    </recommendedName>
</protein>
<reference evidence="1 2" key="1">
    <citation type="submission" date="2014-09" db="EMBL/GenBank/DDBJ databases">
        <title>Isolation and characterization of Aurantimonas altamirensis ON-56566 from clinical sample following a dog bite.</title>
        <authorList>
            <person name="Eshaghi A."/>
            <person name="Li A."/>
            <person name="Shahinas D."/>
            <person name="Bahn P."/>
            <person name="Kus J.V."/>
            <person name="Patel S.N."/>
        </authorList>
    </citation>
    <scope>NUCLEOTIDE SEQUENCE [LARGE SCALE GENOMIC DNA]</scope>
    <source>
        <strain evidence="1 2">ON-56566</strain>
    </source>
</reference>
<evidence type="ECO:0000313" key="2">
    <source>
        <dbReference type="Proteomes" id="UP000030826"/>
    </source>
</evidence>